<dbReference type="InterPro" id="IPR016186">
    <property type="entry name" value="C-type_lectin-like/link_sf"/>
</dbReference>
<organism evidence="1 2">
    <name type="scientific">Anguilla anguilla</name>
    <name type="common">European freshwater eel</name>
    <name type="synonym">Muraena anguilla</name>
    <dbReference type="NCBI Taxonomy" id="7936"/>
    <lineage>
        <taxon>Eukaryota</taxon>
        <taxon>Metazoa</taxon>
        <taxon>Chordata</taxon>
        <taxon>Craniata</taxon>
        <taxon>Vertebrata</taxon>
        <taxon>Euteleostomi</taxon>
        <taxon>Actinopterygii</taxon>
        <taxon>Neopterygii</taxon>
        <taxon>Teleostei</taxon>
        <taxon>Anguilliformes</taxon>
        <taxon>Anguillidae</taxon>
        <taxon>Anguilla</taxon>
    </lineage>
</organism>
<evidence type="ECO:0000313" key="1">
    <source>
        <dbReference type="EMBL" id="KAG5842899.1"/>
    </source>
</evidence>
<dbReference type="Gene3D" id="3.10.100.10">
    <property type="entry name" value="Mannose-Binding Protein A, subunit A"/>
    <property type="match status" value="1"/>
</dbReference>
<evidence type="ECO:0000313" key="2">
    <source>
        <dbReference type="Proteomes" id="UP001044222"/>
    </source>
</evidence>
<dbReference type="Proteomes" id="UP001044222">
    <property type="component" value="Chromosome 9"/>
</dbReference>
<accession>A0A9D3M5K7</accession>
<comment type="caution">
    <text evidence="1">The sequence shown here is derived from an EMBL/GenBank/DDBJ whole genome shotgun (WGS) entry which is preliminary data.</text>
</comment>
<dbReference type="AlphaFoldDB" id="A0A9D3M5K7"/>
<dbReference type="InterPro" id="IPR016187">
    <property type="entry name" value="CTDL_fold"/>
</dbReference>
<protein>
    <submittedName>
        <fullName evidence="1">Uncharacterized protein</fullName>
    </submittedName>
</protein>
<name>A0A9D3M5K7_ANGAN</name>
<reference evidence="1" key="1">
    <citation type="submission" date="2021-01" db="EMBL/GenBank/DDBJ databases">
        <title>A chromosome-scale assembly of European eel, Anguilla anguilla.</title>
        <authorList>
            <person name="Henkel C."/>
            <person name="Jong-Raadsen S.A."/>
            <person name="Dufour S."/>
            <person name="Weltzien F.-A."/>
            <person name="Palstra A.P."/>
            <person name="Pelster B."/>
            <person name="Spaink H.P."/>
            <person name="Van Den Thillart G.E."/>
            <person name="Jansen H."/>
            <person name="Zahm M."/>
            <person name="Klopp C."/>
            <person name="Cedric C."/>
            <person name="Louis A."/>
            <person name="Berthelot C."/>
            <person name="Parey E."/>
            <person name="Roest Crollius H."/>
            <person name="Montfort J."/>
            <person name="Robinson-Rechavi M."/>
            <person name="Bucao C."/>
            <person name="Bouchez O."/>
            <person name="Gislard M."/>
            <person name="Lluch J."/>
            <person name="Milhes M."/>
            <person name="Lampietro C."/>
            <person name="Lopez Roques C."/>
            <person name="Donnadieu C."/>
            <person name="Braasch I."/>
            <person name="Desvignes T."/>
            <person name="Postlethwait J."/>
            <person name="Bobe J."/>
            <person name="Guiguen Y."/>
            <person name="Dirks R."/>
        </authorList>
    </citation>
    <scope>NUCLEOTIDE SEQUENCE</scope>
    <source>
        <strain evidence="1">Tag_6206</strain>
        <tissue evidence="1">Liver</tissue>
    </source>
</reference>
<proteinExistence type="predicted"/>
<dbReference type="EMBL" id="JAFIRN010000009">
    <property type="protein sequence ID" value="KAG5842899.1"/>
    <property type="molecule type" value="Genomic_DNA"/>
</dbReference>
<sequence length="97" mass="11384">MVRSFFGEKCYLFSIDRQDWRTSQSPSMSVSSHRVVVKSEAEQAYPWEKAEAWSQGDSYWRGLLDSTHEGLTAYSKSGHLRRFHKGEMLQFHHRITT</sequence>
<dbReference type="SUPFAM" id="SSF56436">
    <property type="entry name" value="C-type lectin-like"/>
    <property type="match status" value="1"/>
</dbReference>
<keyword evidence="2" id="KW-1185">Reference proteome</keyword>
<gene>
    <name evidence="1" type="ORF">ANANG_G00182650</name>
</gene>